<dbReference type="InterPro" id="IPR003599">
    <property type="entry name" value="Ig_sub"/>
</dbReference>
<dbReference type="AlphaFoldDB" id="A0AAW1LU37"/>
<name>A0AAW1LU37_POPJA</name>
<dbReference type="Gene3D" id="2.60.40.10">
    <property type="entry name" value="Immunoglobulins"/>
    <property type="match status" value="2"/>
</dbReference>
<dbReference type="SUPFAM" id="SSF48726">
    <property type="entry name" value="Immunoglobulin"/>
    <property type="match status" value="2"/>
</dbReference>
<dbReference type="EMBL" id="JASPKY010000101">
    <property type="protein sequence ID" value="KAK9737348.1"/>
    <property type="molecule type" value="Genomic_DNA"/>
</dbReference>
<proteinExistence type="predicted"/>
<dbReference type="InterPro" id="IPR007110">
    <property type="entry name" value="Ig-like_dom"/>
</dbReference>
<dbReference type="Proteomes" id="UP001458880">
    <property type="component" value="Unassembled WGS sequence"/>
</dbReference>
<evidence type="ECO:0000256" key="1">
    <source>
        <dbReference type="ARBA" id="ARBA00022737"/>
    </source>
</evidence>
<dbReference type="PROSITE" id="PS50835">
    <property type="entry name" value="IG_LIKE"/>
    <property type="match status" value="1"/>
</dbReference>
<keyword evidence="1" id="KW-0677">Repeat</keyword>
<feature type="domain" description="Ig-like" evidence="3">
    <location>
        <begin position="172"/>
        <end position="257"/>
    </location>
</feature>
<evidence type="ECO:0000313" key="5">
    <source>
        <dbReference type="Proteomes" id="UP001458880"/>
    </source>
</evidence>
<accession>A0AAW1LU37</accession>
<protein>
    <submittedName>
        <fullName evidence="4">Immunoglobulin I-set domain</fullName>
    </submittedName>
</protein>
<dbReference type="InterPro" id="IPR036179">
    <property type="entry name" value="Ig-like_dom_sf"/>
</dbReference>
<feature type="signal peptide" evidence="2">
    <location>
        <begin position="1"/>
        <end position="18"/>
    </location>
</feature>
<dbReference type="Pfam" id="PF13927">
    <property type="entry name" value="Ig_3"/>
    <property type="match status" value="1"/>
</dbReference>
<evidence type="ECO:0000313" key="4">
    <source>
        <dbReference type="EMBL" id="KAK9737348.1"/>
    </source>
</evidence>
<dbReference type="PANTHER" id="PTHR13817:SF73">
    <property type="entry name" value="FIBRONECTIN TYPE-III DOMAIN-CONTAINING PROTEIN"/>
    <property type="match status" value="1"/>
</dbReference>
<dbReference type="PANTHER" id="PTHR13817">
    <property type="entry name" value="TITIN"/>
    <property type="match status" value="1"/>
</dbReference>
<keyword evidence="5" id="KW-1185">Reference proteome</keyword>
<keyword evidence="2" id="KW-0732">Signal</keyword>
<sequence length="267" mass="30082">MSIKLFIIFIVFIYSSRGFTHKQLLPKRSIVDNEINENIDSNLHNSHQSRVNINTKSGEIKAFPGETIELECEASGTPQPLIQFYDHASMLSKNEIFSNDILDSSYSALINAKGKLRFVAKKSEVIFCKATSGSKTAHAAIKIFVSASKLNFLSNEVFDYDIQEVSTINKSPIITFFDTVYLELIGNNVILPCASSGARDDETIWLNVNEEVIKYGLEGDKYTLMPFGHLKIKNIEWSDMGTYTCIVRNSFGKDSITTFLYPMMPEK</sequence>
<gene>
    <name evidence="4" type="ORF">QE152_g10816</name>
</gene>
<evidence type="ECO:0000256" key="2">
    <source>
        <dbReference type="SAM" id="SignalP"/>
    </source>
</evidence>
<dbReference type="SMART" id="SM00409">
    <property type="entry name" value="IG"/>
    <property type="match status" value="2"/>
</dbReference>
<dbReference type="CDD" id="cd00096">
    <property type="entry name" value="Ig"/>
    <property type="match status" value="1"/>
</dbReference>
<feature type="chain" id="PRO_5043564882" evidence="2">
    <location>
        <begin position="19"/>
        <end position="267"/>
    </location>
</feature>
<dbReference type="InterPro" id="IPR013783">
    <property type="entry name" value="Ig-like_fold"/>
</dbReference>
<reference evidence="4 5" key="1">
    <citation type="journal article" date="2024" name="BMC Genomics">
        <title>De novo assembly and annotation of Popillia japonica's genome with initial clues to its potential as an invasive pest.</title>
        <authorList>
            <person name="Cucini C."/>
            <person name="Boschi S."/>
            <person name="Funari R."/>
            <person name="Cardaioli E."/>
            <person name="Iannotti N."/>
            <person name="Marturano G."/>
            <person name="Paoli F."/>
            <person name="Bruttini M."/>
            <person name="Carapelli A."/>
            <person name="Frati F."/>
            <person name="Nardi F."/>
        </authorList>
    </citation>
    <scope>NUCLEOTIDE SEQUENCE [LARGE SCALE GENOMIC DNA]</scope>
    <source>
        <strain evidence="4">DMR45628</strain>
    </source>
</reference>
<dbReference type="SMART" id="SM00408">
    <property type="entry name" value="IGc2"/>
    <property type="match status" value="1"/>
</dbReference>
<organism evidence="4 5">
    <name type="scientific">Popillia japonica</name>
    <name type="common">Japanese beetle</name>
    <dbReference type="NCBI Taxonomy" id="7064"/>
    <lineage>
        <taxon>Eukaryota</taxon>
        <taxon>Metazoa</taxon>
        <taxon>Ecdysozoa</taxon>
        <taxon>Arthropoda</taxon>
        <taxon>Hexapoda</taxon>
        <taxon>Insecta</taxon>
        <taxon>Pterygota</taxon>
        <taxon>Neoptera</taxon>
        <taxon>Endopterygota</taxon>
        <taxon>Coleoptera</taxon>
        <taxon>Polyphaga</taxon>
        <taxon>Scarabaeiformia</taxon>
        <taxon>Scarabaeidae</taxon>
        <taxon>Rutelinae</taxon>
        <taxon>Popillia</taxon>
    </lineage>
</organism>
<dbReference type="InterPro" id="IPR003598">
    <property type="entry name" value="Ig_sub2"/>
</dbReference>
<evidence type="ECO:0000259" key="3">
    <source>
        <dbReference type="PROSITE" id="PS50835"/>
    </source>
</evidence>
<dbReference type="InterPro" id="IPR050964">
    <property type="entry name" value="Striated_Muscle_Regulatory"/>
</dbReference>
<comment type="caution">
    <text evidence="4">The sequence shown here is derived from an EMBL/GenBank/DDBJ whole genome shotgun (WGS) entry which is preliminary data.</text>
</comment>